<dbReference type="GO" id="GO:0009007">
    <property type="term" value="F:site-specific DNA-methyltransferase (adenine-specific) activity"/>
    <property type="evidence" value="ECO:0007669"/>
    <property type="project" value="TreeGrafter"/>
</dbReference>
<evidence type="ECO:0000256" key="5">
    <source>
        <dbReference type="ARBA" id="ARBA00022747"/>
    </source>
</evidence>
<gene>
    <name evidence="10" type="ORF">CTDIVETGP_2572</name>
</gene>
<evidence type="ECO:0000256" key="2">
    <source>
        <dbReference type="ARBA" id="ARBA00022603"/>
    </source>
</evidence>
<protein>
    <recommendedName>
        <fullName evidence="8">Methyltransferase</fullName>
        <ecNumber evidence="8">2.1.1.-</ecNumber>
    </recommendedName>
</protein>
<dbReference type="InterPro" id="IPR001091">
    <property type="entry name" value="RM_Methyltransferase"/>
</dbReference>
<dbReference type="Gene3D" id="3.40.50.150">
    <property type="entry name" value="Vaccinia Virus protein VP39"/>
    <property type="match status" value="1"/>
</dbReference>
<comment type="catalytic activity">
    <reaction evidence="7">
        <text>a 2'-deoxycytidine in DNA + S-adenosyl-L-methionine = an N(4)-methyl-2'-deoxycytidine in DNA + S-adenosyl-L-homocysteine + H(+)</text>
        <dbReference type="Rhea" id="RHEA:16857"/>
        <dbReference type="Rhea" id="RHEA-COMP:11369"/>
        <dbReference type="Rhea" id="RHEA-COMP:13674"/>
        <dbReference type="ChEBI" id="CHEBI:15378"/>
        <dbReference type="ChEBI" id="CHEBI:57856"/>
        <dbReference type="ChEBI" id="CHEBI:59789"/>
        <dbReference type="ChEBI" id="CHEBI:85452"/>
        <dbReference type="ChEBI" id="CHEBI:137933"/>
        <dbReference type="EC" id="2.1.1.113"/>
    </reaction>
</comment>
<dbReference type="SUPFAM" id="SSF53335">
    <property type="entry name" value="S-adenosyl-L-methionine-dependent methyltransferases"/>
    <property type="match status" value="1"/>
</dbReference>
<keyword evidence="3" id="KW-0808">Transferase</keyword>
<dbReference type="Proteomes" id="UP000019482">
    <property type="component" value="Unassembled WGS sequence"/>
</dbReference>
<evidence type="ECO:0000313" key="11">
    <source>
        <dbReference type="Proteomes" id="UP000019482"/>
    </source>
</evidence>
<dbReference type="InterPro" id="IPR002941">
    <property type="entry name" value="DNA_methylase_N4/N6"/>
</dbReference>
<dbReference type="GO" id="GO:0015667">
    <property type="term" value="F:site-specific DNA-methyltransferase (cytosine-N4-specific) activity"/>
    <property type="evidence" value="ECO:0007669"/>
    <property type="project" value="UniProtKB-EC"/>
</dbReference>
<dbReference type="AlphaFoldDB" id="W6NKX3"/>
<evidence type="ECO:0000256" key="4">
    <source>
        <dbReference type="ARBA" id="ARBA00022691"/>
    </source>
</evidence>
<reference evidence="10 11" key="1">
    <citation type="journal article" date="2015" name="Genome Announc.">
        <title>Draft Genome Sequence of Clostridium tyrobutyricum Strain DIVETGP, Isolated from Cow's Milk for Grana Padano Production.</title>
        <authorList>
            <person name="Soggiu A."/>
            <person name="Piras C."/>
            <person name="Gaiarsa S."/>
            <person name="Sassera D."/>
            <person name="Roncada P."/>
            <person name="Bendixen E."/>
            <person name="Brasca M."/>
            <person name="Bonizzi L."/>
        </authorList>
    </citation>
    <scope>NUCLEOTIDE SEQUENCE [LARGE SCALE GENOMIC DNA]</scope>
    <source>
        <strain evidence="10 11">DIVETGP</strain>
    </source>
</reference>
<evidence type="ECO:0000256" key="6">
    <source>
        <dbReference type="ARBA" id="ARBA00023125"/>
    </source>
</evidence>
<keyword evidence="2 10" id="KW-0489">Methyltransferase</keyword>
<evidence type="ECO:0000256" key="1">
    <source>
        <dbReference type="ARBA" id="ARBA00010203"/>
    </source>
</evidence>
<dbReference type="GO" id="GO:0003677">
    <property type="term" value="F:DNA binding"/>
    <property type="evidence" value="ECO:0007669"/>
    <property type="project" value="UniProtKB-KW"/>
</dbReference>
<organism evidence="10 11">
    <name type="scientific">Clostridium tyrobutyricum DIVETGP</name>
    <dbReference type="NCBI Taxonomy" id="1408889"/>
    <lineage>
        <taxon>Bacteria</taxon>
        <taxon>Bacillati</taxon>
        <taxon>Bacillota</taxon>
        <taxon>Clostridia</taxon>
        <taxon>Eubacteriales</taxon>
        <taxon>Clostridiaceae</taxon>
        <taxon>Clostridium</taxon>
    </lineage>
</organism>
<dbReference type="GO" id="GO:0008170">
    <property type="term" value="F:N-methyltransferase activity"/>
    <property type="evidence" value="ECO:0007669"/>
    <property type="project" value="InterPro"/>
</dbReference>
<dbReference type="OrthoDB" id="9800801at2"/>
<dbReference type="Pfam" id="PF01555">
    <property type="entry name" value="N6_N4_Mtase"/>
    <property type="match status" value="1"/>
</dbReference>
<keyword evidence="4" id="KW-0949">S-adenosyl-L-methionine</keyword>
<dbReference type="InterPro" id="IPR017985">
    <property type="entry name" value="MeTrfase_CN4_CS"/>
</dbReference>
<dbReference type="PROSITE" id="PS00093">
    <property type="entry name" value="N4_MTASE"/>
    <property type="match status" value="1"/>
</dbReference>
<comment type="similarity">
    <text evidence="1">Belongs to the N(4)/N(6)-methyltransferase family. N(4) subfamily.</text>
</comment>
<dbReference type="InterPro" id="IPR029063">
    <property type="entry name" value="SAM-dependent_MTases_sf"/>
</dbReference>
<sequence>MNFKPKADIYIGDSRNMKEVADGSVQLIITSPPYGDLKDYDNEGQIGLNQSYEDYINDLNEVWKECIRVLGPDGKLCINIMPLFESGKATTFNRRVTHTVISDIEKFMDSTGKMFTLALYIWDKRKIVRFSSFGSYPYPTNIFSTFPYEWIIVFCKKGKRDKVSEQIKEKSKLTHKEWADWAVDSFWEMQPAKAKSEGHPAPFPKELPHRLIKLYSFYGDTVLDPFMGTGTTAEAALELGRNAIGYEINPEYKQLIEVKLERTKNACQQMSLSDMLVEEEKQDNK</sequence>
<dbReference type="GO" id="GO:0032259">
    <property type="term" value="P:methylation"/>
    <property type="evidence" value="ECO:0007669"/>
    <property type="project" value="UniProtKB-KW"/>
</dbReference>
<accession>W6NKX3</accession>
<dbReference type="RefSeq" id="WP_017894870.1">
    <property type="nucleotide sequence ID" value="NZ_CBXI010000043.1"/>
</dbReference>
<keyword evidence="11" id="KW-1185">Reference proteome</keyword>
<dbReference type="REBASE" id="112023">
    <property type="entry name" value="M1.CtyGPORF2572P"/>
</dbReference>
<evidence type="ECO:0000313" key="10">
    <source>
        <dbReference type="EMBL" id="CDL92502.1"/>
    </source>
</evidence>
<keyword evidence="6" id="KW-0238">DNA-binding</keyword>
<comment type="caution">
    <text evidence="10">The sequence shown here is derived from an EMBL/GenBank/DDBJ whole genome shotgun (WGS) entry which is preliminary data.</text>
</comment>
<evidence type="ECO:0000256" key="8">
    <source>
        <dbReference type="RuleBase" id="RU362026"/>
    </source>
</evidence>
<name>W6NKX3_CLOTY</name>
<dbReference type="GeneID" id="29420235"/>
<evidence type="ECO:0000259" key="9">
    <source>
        <dbReference type="Pfam" id="PF01555"/>
    </source>
</evidence>
<dbReference type="EMBL" id="CBXI010000043">
    <property type="protein sequence ID" value="CDL92502.1"/>
    <property type="molecule type" value="Genomic_DNA"/>
</dbReference>
<keyword evidence="5" id="KW-0680">Restriction system</keyword>
<dbReference type="PRINTS" id="PR00508">
    <property type="entry name" value="S21N4MTFRASE"/>
</dbReference>
<evidence type="ECO:0000256" key="3">
    <source>
        <dbReference type="ARBA" id="ARBA00022679"/>
    </source>
</evidence>
<dbReference type="PANTHER" id="PTHR13370">
    <property type="entry name" value="RNA METHYLASE-RELATED"/>
    <property type="match status" value="1"/>
</dbReference>
<feature type="domain" description="DNA methylase N-4/N-6" evidence="9">
    <location>
        <begin position="25"/>
        <end position="257"/>
    </location>
</feature>
<dbReference type="PANTHER" id="PTHR13370:SF3">
    <property type="entry name" value="TRNA (GUANINE(10)-N2)-METHYLTRANSFERASE HOMOLOG"/>
    <property type="match status" value="1"/>
</dbReference>
<proteinExistence type="inferred from homology"/>
<dbReference type="GO" id="GO:0005737">
    <property type="term" value="C:cytoplasm"/>
    <property type="evidence" value="ECO:0007669"/>
    <property type="project" value="TreeGrafter"/>
</dbReference>
<dbReference type="EC" id="2.1.1.-" evidence="8"/>
<dbReference type="GO" id="GO:0009307">
    <property type="term" value="P:DNA restriction-modification system"/>
    <property type="evidence" value="ECO:0007669"/>
    <property type="project" value="UniProtKB-KW"/>
</dbReference>
<evidence type="ECO:0000256" key="7">
    <source>
        <dbReference type="ARBA" id="ARBA00049120"/>
    </source>
</evidence>